<dbReference type="SFLD" id="SFLDS00003">
    <property type="entry name" value="Haloacid_Dehalogenase"/>
    <property type="match status" value="1"/>
</dbReference>
<evidence type="ECO:0000313" key="2">
    <source>
        <dbReference type="EMBL" id="CUN36945.1"/>
    </source>
</evidence>
<protein>
    <submittedName>
        <fullName evidence="2">(S)-2-haloacid dehalogenase 4A</fullName>
        <ecNumber evidence="2">3.8.1.2</ecNumber>
    </submittedName>
</protein>
<evidence type="ECO:0000256" key="1">
    <source>
        <dbReference type="ARBA" id="ARBA00022801"/>
    </source>
</evidence>
<dbReference type="InterPro" id="IPR051540">
    <property type="entry name" value="S-2-haloacid_dehalogenase"/>
</dbReference>
<dbReference type="PANTHER" id="PTHR43316">
    <property type="entry name" value="HYDROLASE, HALOACID DELAHOGENASE-RELATED"/>
    <property type="match status" value="1"/>
</dbReference>
<dbReference type="InterPro" id="IPR023214">
    <property type="entry name" value="HAD_sf"/>
</dbReference>
<dbReference type="NCBIfam" id="TIGR01549">
    <property type="entry name" value="HAD-SF-IA-v1"/>
    <property type="match status" value="1"/>
</dbReference>
<evidence type="ECO:0000313" key="3">
    <source>
        <dbReference type="Proteomes" id="UP000095706"/>
    </source>
</evidence>
<dbReference type="InterPro" id="IPR036412">
    <property type="entry name" value="HAD-like_sf"/>
</dbReference>
<dbReference type="Proteomes" id="UP000095706">
    <property type="component" value="Unassembled WGS sequence"/>
</dbReference>
<dbReference type="EMBL" id="CYYV01000001">
    <property type="protein sequence ID" value="CUN36945.1"/>
    <property type="molecule type" value="Genomic_DNA"/>
</dbReference>
<organism evidence="2 3">
    <name type="scientific">Fusicatenibacter saccharivorans</name>
    <dbReference type="NCBI Taxonomy" id="1150298"/>
    <lineage>
        <taxon>Bacteria</taxon>
        <taxon>Bacillati</taxon>
        <taxon>Bacillota</taxon>
        <taxon>Clostridia</taxon>
        <taxon>Lachnospirales</taxon>
        <taxon>Lachnospiraceae</taxon>
        <taxon>Fusicatenibacter</taxon>
    </lineage>
</organism>
<reference evidence="2 3" key="1">
    <citation type="submission" date="2015-09" db="EMBL/GenBank/DDBJ databases">
        <authorList>
            <consortium name="Pathogen Informatics"/>
        </authorList>
    </citation>
    <scope>NUCLEOTIDE SEQUENCE [LARGE SCALE GENOMIC DNA]</scope>
    <source>
        <strain evidence="2 3">2789STDY5608849</strain>
    </source>
</reference>
<gene>
    <name evidence="2" type="primary">hdl IVa</name>
    <name evidence="2" type="ORF">ERS852406_00083</name>
</gene>
<dbReference type="SUPFAM" id="SSF56784">
    <property type="entry name" value="HAD-like"/>
    <property type="match status" value="1"/>
</dbReference>
<proteinExistence type="predicted"/>
<sequence>MYQNYIFDLYGTLVDIHTNEKKAYLWKKMSLFFGMKGAAYEPKELRMAYETKIKEQEAALKMECRGSHVPEIDIADVFRQLFEDQAVSVTEEEIADLAKMFRAISIEELKLFPGVPEMLQRLKDAGKKVFLLSNAQALFTAPEISLLGLTRYFDGILLSSDAGVKKPDPAFYEMLLKQYHLDPAECLMTGNDDIADCHGAASAGIASRYVATRQSPKINGPLPENCEKIAAIAELF</sequence>
<name>A0A173WEW9_9FIRM</name>
<keyword evidence="1 2" id="KW-0378">Hydrolase</keyword>
<dbReference type="SFLD" id="SFLDG01129">
    <property type="entry name" value="C1.5:_HAD__Beta-PGM__Phosphata"/>
    <property type="match status" value="1"/>
</dbReference>
<dbReference type="EC" id="3.8.1.2" evidence="2"/>
<dbReference type="PRINTS" id="PR00413">
    <property type="entry name" value="HADHALOGNASE"/>
</dbReference>
<dbReference type="NCBIfam" id="TIGR01509">
    <property type="entry name" value="HAD-SF-IA-v3"/>
    <property type="match status" value="1"/>
</dbReference>
<dbReference type="RefSeq" id="WP_055225746.1">
    <property type="nucleotide sequence ID" value="NZ_CYYV01000001.1"/>
</dbReference>
<accession>A0A173WEW9</accession>
<dbReference type="Pfam" id="PF00702">
    <property type="entry name" value="Hydrolase"/>
    <property type="match status" value="1"/>
</dbReference>
<dbReference type="AlphaFoldDB" id="A0A173WEW9"/>
<dbReference type="Gene3D" id="3.40.50.1000">
    <property type="entry name" value="HAD superfamily/HAD-like"/>
    <property type="match status" value="1"/>
</dbReference>
<dbReference type="GO" id="GO:0018784">
    <property type="term" value="F:(S)-2-haloacid dehalogenase activity"/>
    <property type="evidence" value="ECO:0007669"/>
    <property type="project" value="UniProtKB-EC"/>
</dbReference>
<dbReference type="InterPro" id="IPR006439">
    <property type="entry name" value="HAD-SF_hydro_IA"/>
</dbReference>